<dbReference type="EMBL" id="BNBD01000028">
    <property type="protein sequence ID" value="GHF74757.1"/>
    <property type="molecule type" value="Genomic_DNA"/>
</dbReference>
<reference evidence="2" key="1">
    <citation type="journal article" date="2014" name="Int. J. Syst. Evol. Microbiol.">
        <title>Complete genome sequence of Corynebacterium casei LMG S-19264T (=DSM 44701T), isolated from a smear-ripened cheese.</title>
        <authorList>
            <consortium name="US DOE Joint Genome Institute (JGI-PGF)"/>
            <person name="Walter F."/>
            <person name="Albersmeier A."/>
            <person name="Kalinowski J."/>
            <person name="Ruckert C."/>
        </authorList>
    </citation>
    <scope>NUCLEOTIDE SEQUENCE</scope>
    <source>
        <strain evidence="2">JCM 4059</strain>
    </source>
</reference>
<sequence length="146" mass="16125">MVDHDPHGKYLGKDAETLSTFKGRIDSILRMLEDSQASQTSLDHRTIAKSAYGKDFHSAEVLHSVYETVHTRLKELSRVFGDQIEAAGLAALVADRGYDGVDAEQEARMRAIQERTERHFREAQKHSGGHGNDKGAGSKDGKKAGY</sequence>
<keyword evidence="3" id="KW-1185">Reference proteome</keyword>
<dbReference type="AlphaFoldDB" id="A0A919BAR8"/>
<accession>A0A919BAR8</accession>
<evidence type="ECO:0000256" key="1">
    <source>
        <dbReference type="SAM" id="MobiDB-lite"/>
    </source>
</evidence>
<evidence type="ECO:0000313" key="2">
    <source>
        <dbReference type="EMBL" id="GHF74757.1"/>
    </source>
</evidence>
<protein>
    <submittedName>
        <fullName evidence="2">Uncharacterized protein</fullName>
    </submittedName>
</protein>
<evidence type="ECO:0000313" key="3">
    <source>
        <dbReference type="Proteomes" id="UP000638313"/>
    </source>
</evidence>
<feature type="region of interest" description="Disordered" evidence="1">
    <location>
        <begin position="114"/>
        <end position="146"/>
    </location>
</feature>
<name>A0A919BAR8_9ACTN</name>
<organism evidence="2 3">
    <name type="scientific">Streptomyces mashuensis</name>
    <dbReference type="NCBI Taxonomy" id="33904"/>
    <lineage>
        <taxon>Bacteria</taxon>
        <taxon>Bacillati</taxon>
        <taxon>Actinomycetota</taxon>
        <taxon>Actinomycetes</taxon>
        <taxon>Kitasatosporales</taxon>
        <taxon>Streptomycetaceae</taxon>
        <taxon>Streptomyces</taxon>
    </lineage>
</organism>
<dbReference type="RefSeq" id="WP_190133372.1">
    <property type="nucleotide sequence ID" value="NZ_BNBD01000028.1"/>
</dbReference>
<reference evidence="2" key="2">
    <citation type="submission" date="2020-09" db="EMBL/GenBank/DDBJ databases">
        <authorList>
            <person name="Sun Q."/>
            <person name="Ohkuma M."/>
        </authorList>
    </citation>
    <scope>NUCLEOTIDE SEQUENCE</scope>
    <source>
        <strain evidence="2">JCM 4059</strain>
    </source>
</reference>
<gene>
    <name evidence="2" type="ORF">GCM10010218_64780</name>
</gene>
<proteinExistence type="predicted"/>
<comment type="caution">
    <text evidence="2">The sequence shown here is derived from an EMBL/GenBank/DDBJ whole genome shotgun (WGS) entry which is preliminary data.</text>
</comment>
<dbReference type="Proteomes" id="UP000638313">
    <property type="component" value="Unassembled WGS sequence"/>
</dbReference>